<gene>
    <name evidence="2" type="ORF">HMPREF9102_0404</name>
</gene>
<dbReference type="Proteomes" id="UP000006035">
    <property type="component" value="Unassembled WGS sequence"/>
</dbReference>
<accession>A0ABN0D8A0</accession>
<name>A0ABN0D8A0_9LACO</name>
<evidence type="ECO:0000313" key="3">
    <source>
        <dbReference type="Proteomes" id="UP000006035"/>
    </source>
</evidence>
<protein>
    <submittedName>
        <fullName evidence="2">Uncharacterized protein</fullName>
    </submittedName>
</protein>
<keyword evidence="1" id="KW-0812">Transmembrane</keyword>
<sequence>MDLLNPFNGLVKFANSLNGQKWYSILGLLLLATLVVVLVYKAYIAYLDHIYPK</sequence>
<proteinExistence type="predicted"/>
<evidence type="ECO:0000256" key="1">
    <source>
        <dbReference type="SAM" id="Phobius"/>
    </source>
</evidence>
<reference evidence="2 3" key="1">
    <citation type="submission" date="2011-05" db="EMBL/GenBank/DDBJ databases">
        <authorList>
            <person name="Durkin A.S."/>
            <person name="Kim M."/>
            <person name="Radune D."/>
            <person name="Hostetler J."/>
            <person name="Torralba M."/>
            <person name="Gillis M."/>
            <person name="Methe B."/>
            <person name="Sutton G."/>
            <person name="Nelson K.E."/>
        </authorList>
    </citation>
    <scope>NUCLEOTIDE SEQUENCE [LARGE SCALE GENOMIC DNA]</scope>
    <source>
        <strain evidence="2 3">F0423</strain>
    </source>
</reference>
<evidence type="ECO:0000313" key="2">
    <source>
        <dbReference type="EMBL" id="EGS38170.1"/>
    </source>
</evidence>
<organism evidence="2 3">
    <name type="scientific">Limosilactobacillus oris F0423</name>
    <dbReference type="NCBI Taxonomy" id="944562"/>
    <lineage>
        <taxon>Bacteria</taxon>
        <taxon>Bacillati</taxon>
        <taxon>Bacillota</taxon>
        <taxon>Bacilli</taxon>
        <taxon>Lactobacillales</taxon>
        <taxon>Lactobacillaceae</taxon>
        <taxon>Limosilactobacillus</taxon>
    </lineage>
</organism>
<keyword evidence="1" id="KW-1133">Transmembrane helix</keyword>
<comment type="caution">
    <text evidence="2">The sequence shown here is derived from an EMBL/GenBank/DDBJ whole genome shotgun (WGS) entry which is preliminary data.</text>
</comment>
<keyword evidence="3" id="KW-1185">Reference proteome</keyword>
<keyword evidence="1" id="KW-0472">Membrane</keyword>
<dbReference type="EMBL" id="AFTL01000009">
    <property type="protein sequence ID" value="EGS38170.1"/>
    <property type="molecule type" value="Genomic_DNA"/>
</dbReference>
<feature type="transmembrane region" description="Helical" evidence="1">
    <location>
        <begin position="22"/>
        <end position="43"/>
    </location>
</feature>